<dbReference type="EMBL" id="CP039393">
    <property type="protein sequence ID" value="QCD34620.1"/>
    <property type="molecule type" value="Genomic_DNA"/>
</dbReference>
<organism evidence="1 2">
    <name type="scientific">Muribaculum gordoncarteri</name>
    <dbReference type="NCBI Taxonomy" id="2530390"/>
    <lineage>
        <taxon>Bacteria</taxon>
        <taxon>Pseudomonadati</taxon>
        <taxon>Bacteroidota</taxon>
        <taxon>Bacteroidia</taxon>
        <taxon>Bacteroidales</taxon>
        <taxon>Muribaculaceae</taxon>
        <taxon>Muribaculum</taxon>
    </lineage>
</organism>
<gene>
    <name evidence="1" type="ORF">E7746_01380</name>
</gene>
<dbReference type="InterPro" id="IPR002187">
    <property type="entry name" value="N-reg_PII"/>
</dbReference>
<dbReference type="InterPro" id="IPR011322">
    <property type="entry name" value="N-reg_PII-like_a/b"/>
</dbReference>
<dbReference type="RefSeq" id="WP_136409606.1">
    <property type="nucleotide sequence ID" value="NZ_CP039393.1"/>
</dbReference>
<dbReference type="InterPro" id="IPR015867">
    <property type="entry name" value="N-reg_PII/ATP_PRibTrfase_C"/>
</dbReference>
<name>A0A4P7VB29_9BACT</name>
<evidence type="ECO:0000313" key="2">
    <source>
        <dbReference type="Proteomes" id="UP000297031"/>
    </source>
</evidence>
<sequence>MKAILITFDQAYYERIIDMLEKSNCRGFTSWQEVKGRGSVAGEPHYGSHAWPSLASAIITMVEDSRVDTVLDKLHTMDVETPKLGLRAFVWNIERSI</sequence>
<dbReference type="Pfam" id="PF00543">
    <property type="entry name" value="P-II"/>
    <property type="match status" value="1"/>
</dbReference>
<reference evidence="1 2" key="1">
    <citation type="submission" date="2019-02" db="EMBL/GenBank/DDBJ databases">
        <title>Isolation and identification of novel species under the genus Muribaculum.</title>
        <authorList>
            <person name="Miyake S."/>
            <person name="Ding Y."/>
            <person name="Low A."/>
            <person name="Soh M."/>
            <person name="Seedorf H."/>
        </authorList>
    </citation>
    <scope>NUCLEOTIDE SEQUENCE [LARGE SCALE GENOMIC DNA]</scope>
    <source>
        <strain evidence="1 2">TLL-A4</strain>
    </source>
</reference>
<dbReference type="KEGG" id="mgod:E7746_01380"/>
<dbReference type="SUPFAM" id="SSF54913">
    <property type="entry name" value="GlnB-like"/>
    <property type="match status" value="1"/>
</dbReference>
<dbReference type="OrthoDB" id="5517163at2"/>
<evidence type="ECO:0000313" key="1">
    <source>
        <dbReference type="EMBL" id="QCD34620.1"/>
    </source>
</evidence>
<dbReference type="GO" id="GO:0006808">
    <property type="term" value="P:regulation of nitrogen utilization"/>
    <property type="evidence" value="ECO:0007669"/>
    <property type="project" value="InterPro"/>
</dbReference>
<dbReference type="AlphaFoldDB" id="A0A4P7VB29"/>
<accession>A0A4P7VB29</accession>
<protein>
    <submittedName>
        <fullName evidence="1">Uncharacterized protein</fullName>
    </submittedName>
</protein>
<dbReference type="Proteomes" id="UP000297031">
    <property type="component" value="Chromosome"/>
</dbReference>
<keyword evidence="2" id="KW-1185">Reference proteome</keyword>
<dbReference type="NCBIfam" id="NF045581">
    <property type="entry name" value="PG0541_fam"/>
    <property type="match status" value="1"/>
</dbReference>
<dbReference type="GO" id="GO:0030234">
    <property type="term" value="F:enzyme regulator activity"/>
    <property type="evidence" value="ECO:0007669"/>
    <property type="project" value="InterPro"/>
</dbReference>
<proteinExistence type="predicted"/>
<dbReference type="Gene3D" id="3.30.70.120">
    <property type="match status" value="1"/>
</dbReference>